<feature type="domain" description="DNA ligase ATP-dependent C-terminal" evidence="3">
    <location>
        <begin position="6"/>
        <end position="63"/>
    </location>
</feature>
<dbReference type="Proteomes" id="UP000784294">
    <property type="component" value="Unassembled WGS sequence"/>
</dbReference>
<gene>
    <name evidence="4" type="ORF">PXEA_LOCUS13299</name>
</gene>
<dbReference type="GO" id="GO:0005634">
    <property type="term" value="C:nucleus"/>
    <property type="evidence" value="ECO:0007669"/>
    <property type="project" value="TreeGrafter"/>
</dbReference>
<evidence type="ECO:0000313" key="4">
    <source>
        <dbReference type="EMBL" id="VEL19859.1"/>
    </source>
</evidence>
<dbReference type="EMBL" id="CAAALY010043597">
    <property type="protein sequence ID" value="VEL19859.1"/>
    <property type="molecule type" value="Genomic_DNA"/>
</dbReference>
<name>A0A448WTG4_9PLAT</name>
<dbReference type="PANTHER" id="PTHR45674:SF4">
    <property type="entry name" value="DNA LIGASE 1"/>
    <property type="match status" value="1"/>
</dbReference>
<organism evidence="4 5">
    <name type="scientific">Protopolystoma xenopodis</name>
    <dbReference type="NCBI Taxonomy" id="117903"/>
    <lineage>
        <taxon>Eukaryota</taxon>
        <taxon>Metazoa</taxon>
        <taxon>Spiralia</taxon>
        <taxon>Lophotrochozoa</taxon>
        <taxon>Platyhelminthes</taxon>
        <taxon>Monogenea</taxon>
        <taxon>Polyopisthocotylea</taxon>
        <taxon>Polystomatidea</taxon>
        <taxon>Polystomatidae</taxon>
        <taxon>Protopolystoma</taxon>
    </lineage>
</organism>
<reference evidence="4" key="1">
    <citation type="submission" date="2018-11" db="EMBL/GenBank/DDBJ databases">
        <authorList>
            <consortium name="Pathogen Informatics"/>
        </authorList>
    </citation>
    <scope>NUCLEOTIDE SEQUENCE</scope>
</reference>
<evidence type="ECO:0000313" key="5">
    <source>
        <dbReference type="Proteomes" id="UP000784294"/>
    </source>
</evidence>
<dbReference type="InterPro" id="IPR012340">
    <property type="entry name" value="NA-bd_OB-fold"/>
</dbReference>
<dbReference type="OrthoDB" id="206088at2759"/>
<dbReference type="SUPFAM" id="SSF50249">
    <property type="entry name" value="Nucleic acid-binding proteins"/>
    <property type="match status" value="1"/>
</dbReference>
<evidence type="ECO:0000256" key="2">
    <source>
        <dbReference type="ARBA" id="ARBA00022598"/>
    </source>
</evidence>
<comment type="similarity">
    <text evidence="1">Belongs to the ATP-dependent DNA ligase family.</text>
</comment>
<dbReference type="GO" id="GO:0005739">
    <property type="term" value="C:mitochondrion"/>
    <property type="evidence" value="ECO:0007669"/>
    <property type="project" value="TreeGrafter"/>
</dbReference>
<dbReference type="GO" id="GO:0003910">
    <property type="term" value="F:DNA ligase (ATP) activity"/>
    <property type="evidence" value="ECO:0007669"/>
    <property type="project" value="InterPro"/>
</dbReference>
<proteinExistence type="inferred from homology"/>
<keyword evidence="2" id="KW-0436">Ligase</keyword>
<dbReference type="GO" id="GO:1903461">
    <property type="term" value="P:Okazaki fragment processing involved in mitotic DNA replication"/>
    <property type="evidence" value="ECO:0007669"/>
    <property type="project" value="TreeGrafter"/>
</dbReference>
<keyword evidence="5" id="KW-1185">Reference proteome</keyword>
<accession>A0A448WTG4</accession>
<dbReference type="Gene3D" id="2.40.50.140">
    <property type="entry name" value="Nucleic acid-binding proteins"/>
    <property type="match status" value="1"/>
</dbReference>
<dbReference type="PANTHER" id="PTHR45674">
    <property type="entry name" value="DNA LIGASE 1/3 FAMILY MEMBER"/>
    <property type="match status" value="1"/>
</dbReference>
<dbReference type="Pfam" id="PF04679">
    <property type="entry name" value="DNA_ligase_A_C"/>
    <property type="match status" value="1"/>
</dbReference>
<dbReference type="GO" id="GO:0006310">
    <property type="term" value="P:DNA recombination"/>
    <property type="evidence" value="ECO:0007669"/>
    <property type="project" value="InterPro"/>
</dbReference>
<dbReference type="InterPro" id="IPR050191">
    <property type="entry name" value="ATP-dep_DNA_ligase"/>
</dbReference>
<comment type="caution">
    <text evidence="4">The sequence shown here is derived from an EMBL/GenBank/DDBJ whole genome shotgun (WGS) entry which is preliminary data.</text>
</comment>
<dbReference type="AlphaFoldDB" id="A0A448WTG4"/>
<protein>
    <recommendedName>
        <fullName evidence="3">DNA ligase ATP-dependent C-terminal domain-containing protein</fullName>
    </recommendedName>
</protein>
<evidence type="ECO:0000256" key="1">
    <source>
        <dbReference type="ARBA" id="ARBA00007572"/>
    </source>
</evidence>
<sequence length="91" mass="10174">MCTQDLGTGFSDDDLAKHSEFFSHHLIDQAKPYFQYSASLQPDHWFEPVQVWEVKASDLSISPAHKAAIGMVSIDSGNIYVKRGFNNILSS</sequence>
<dbReference type="InterPro" id="IPR012309">
    <property type="entry name" value="DNA_ligase_ATP-dep_C"/>
</dbReference>
<evidence type="ECO:0000259" key="3">
    <source>
        <dbReference type="Pfam" id="PF04679"/>
    </source>
</evidence>
<dbReference type="GO" id="GO:0006281">
    <property type="term" value="P:DNA repair"/>
    <property type="evidence" value="ECO:0007669"/>
    <property type="project" value="InterPro"/>
</dbReference>